<evidence type="ECO:0000313" key="2">
    <source>
        <dbReference type="Proteomes" id="UP000824469"/>
    </source>
</evidence>
<dbReference type="PANTHER" id="PTHR33918">
    <property type="entry name" value="OS01G0704200 PROTEIN"/>
    <property type="match status" value="1"/>
</dbReference>
<dbReference type="GO" id="GO:0009507">
    <property type="term" value="C:chloroplast"/>
    <property type="evidence" value="ECO:0007669"/>
    <property type="project" value="TreeGrafter"/>
</dbReference>
<feature type="non-terminal residue" evidence="1">
    <location>
        <position position="142"/>
    </location>
</feature>
<reference evidence="1 2" key="1">
    <citation type="journal article" date="2021" name="Nat. Plants">
        <title>The Taxus genome provides insights into paclitaxel biosynthesis.</title>
        <authorList>
            <person name="Xiong X."/>
            <person name="Gou J."/>
            <person name="Liao Q."/>
            <person name="Li Y."/>
            <person name="Zhou Q."/>
            <person name="Bi G."/>
            <person name="Li C."/>
            <person name="Du R."/>
            <person name="Wang X."/>
            <person name="Sun T."/>
            <person name="Guo L."/>
            <person name="Liang H."/>
            <person name="Lu P."/>
            <person name="Wu Y."/>
            <person name="Zhang Z."/>
            <person name="Ro D.K."/>
            <person name="Shang Y."/>
            <person name="Huang S."/>
            <person name="Yan J."/>
        </authorList>
    </citation>
    <scope>NUCLEOTIDE SEQUENCE [LARGE SCALE GENOMIC DNA]</scope>
    <source>
        <strain evidence="1">Ta-2019</strain>
    </source>
</reference>
<dbReference type="AlphaFoldDB" id="A0AA38G9K1"/>
<dbReference type="Proteomes" id="UP000824469">
    <property type="component" value="Unassembled WGS sequence"/>
</dbReference>
<dbReference type="PANTHER" id="PTHR33918:SF2">
    <property type="entry name" value="OS01G0704200 PROTEIN"/>
    <property type="match status" value="1"/>
</dbReference>
<gene>
    <name evidence="1" type="ORF">KI387_020785</name>
</gene>
<sequence>TSSQFCSEFPFCNTKKSKMKFPAKEMRVFPSESSEGEALSTKLQSDVQLQEYFDNTAQESISSVESDSIPHGQTNNGKLGFVSFHGGTHENLLGAMNSASGEEGQLPLVWYLGPAVMVASVVLPPFCFRWIFELLLVDSILT</sequence>
<dbReference type="EMBL" id="JAHRHJ020000004">
    <property type="protein sequence ID" value="KAH9319016.1"/>
    <property type="molecule type" value="Genomic_DNA"/>
</dbReference>
<proteinExistence type="predicted"/>
<evidence type="ECO:0000313" key="1">
    <source>
        <dbReference type="EMBL" id="KAH9319016.1"/>
    </source>
</evidence>
<feature type="non-terminal residue" evidence="1">
    <location>
        <position position="1"/>
    </location>
</feature>
<organism evidence="1 2">
    <name type="scientific">Taxus chinensis</name>
    <name type="common">Chinese yew</name>
    <name type="synonym">Taxus wallichiana var. chinensis</name>
    <dbReference type="NCBI Taxonomy" id="29808"/>
    <lineage>
        <taxon>Eukaryota</taxon>
        <taxon>Viridiplantae</taxon>
        <taxon>Streptophyta</taxon>
        <taxon>Embryophyta</taxon>
        <taxon>Tracheophyta</taxon>
        <taxon>Spermatophyta</taxon>
        <taxon>Pinopsida</taxon>
        <taxon>Pinidae</taxon>
        <taxon>Conifers II</taxon>
        <taxon>Cupressales</taxon>
        <taxon>Taxaceae</taxon>
        <taxon>Taxus</taxon>
    </lineage>
</organism>
<comment type="caution">
    <text evidence="1">The sequence shown here is derived from an EMBL/GenBank/DDBJ whole genome shotgun (WGS) entry which is preliminary data.</text>
</comment>
<keyword evidence="2" id="KW-1185">Reference proteome</keyword>
<name>A0AA38G9K1_TAXCH</name>
<accession>A0AA38G9K1</accession>
<protein>
    <submittedName>
        <fullName evidence="1">Uncharacterized protein</fullName>
    </submittedName>
</protein>